<accession>A0A170MWD4</accession>
<proteinExistence type="predicted"/>
<dbReference type="AlphaFoldDB" id="A0A170MWD4"/>
<dbReference type="EMBL" id="LVEA01000042">
    <property type="protein sequence ID" value="KYL03600.1"/>
    <property type="molecule type" value="Genomic_DNA"/>
</dbReference>
<dbReference type="Pfam" id="PF00756">
    <property type="entry name" value="Esterase"/>
    <property type="match status" value="1"/>
</dbReference>
<dbReference type="Proteomes" id="UP000075816">
    <property type="component" value="Unassembled WGS sequence"/>
</dbReference>
<name>A0A170MWD4_9FUSO</name>
<dbReference type="Gene3D" id="3.40.50.1820">
    <property type="entry name" value="alpha/beta hydrolase"/>
    <property type="match status" value="1"/>
</dbReference>
<dbReference type="GO" id="GO:0016747">
    <property type="term" value="F:acyltransferase activity, transferring groups other than amino-acyl groups"/>
    <property type="evidence" value="ECO:0007669"/>
    <property type="project" value="TreeGrafter"/>
</dbReference>
<dbReference type="PANTHER" id="PTHR48098:SF1">
    <property type="entry name" value="DIACYLGLYCEROL ACYLTRANSFERASE_MYCOLYLTRANSFERASE AG85A"/>
    <property type="match status" value="1"/>
</dbReference>
<dbReference type="RefSeq" id="WP_005957382.1">
    <property type="nucleotide sequence ID" value="NZ_CAXOUE010000023.1"/>
</dbReference>
<gene>
    <name evidence="1" type="ORF">A2J07_05965</name>
</gene>
<organism evidence="1 2">
    <name type="scientific">Fusobacterium necrophorum subsp. funduliforme</name>
    <dbReference type="NCBI Taxonomy" id="143387"/>
    <lineage>
        <taxon>Bacteria</taxon>
        <taxon>Fusobacteriati</taxon>
        <taxon>Fusobacteriota</taxon>
        <taxon>Fusobacteriia</taxon>
        <taxon>Fusobacteriales</taxon>
        <taxon>Fusobacteriaceae</taxon>
        <taxon>Fusobacterium</taxon>
    </lineage>
</organism>
<reference evidence="1 2" key="1">
    <citation type="submission" date="2016-03" db="EMBL/GenBank/DDBJ databases">
        <title>Comparative genomics of human isolates of Fusobacterium necrophorum.</title>
        <authorList>
            <person name="Jensen A."/>
            <person name="Bank S."/>
            <person name="Andersen P.S."/>
            <person name="Kristensen L.H."/>
            <person name="Prag J."/>
        </authorList>
    </citation>
    <scope>NUCLEOTIDE SEQUENCE [LARGE SCALE GENOMIC DNA]</scope>
    <source>
        <strain evidence="1 2">LS_1264</strain>
    </source>
</reference>
<dbReference type="InterPro" id="IPR029058">
    <property type="entry name" value="AB_hydrolase_fold"/>
</dbReference>
<protein>
    <submittedName>
        <fullName evidence="1">Esterase</fullName>
    </submittedName>
</protein>
<dbReference type="InterPro" id="IPR050583">
    <property type="entry name" value="Mycobacterial_A85_antigen"/>
</dbReference>
<evidence type="ECO:0000313" key="1">
    <source>
        <dbReference type="EMBL" id="KYL03600.1"/>
    </source>
</evidence>
<comment type="caution">
    <text evidence="1">The sequence shown here is derived from an EMBL/GenBank/DDBJ whole genome shotgun (WGS) entry which is preliminary data.</text>
</comment>
<dbReference type="PANTHER" id="PTHR48098">
    <property type="entry name" value="ENTEROCHELIN ESTERASE-RELATED"/>
    <property type="match status" value="1"/>
</dbReference>
<dbReference type="SUPFAM" id="SSF53474">
    <property type="entry name" value="alpha/beta-Hydrolases"/>
    <property type="match status" value="1"/>
</dbReference>
<evidence type="ECO:0000313" key="2">
    <source>
        <dbReference type="Proteomes" id="UP000075816"/>
    </source>
</evidence>
<sequence>MLLCMCMGMFFCILFYIITYPYTFKLKRKLKKITSYPEVTVMENPNYSEEISKSEIAENIRIEKRIGQLEYYVIQHKDFNSKSYPSILLFHGLRDKAYDWVQKAKILETYLSLRKQGKISPMNFILVDSGDGGESWYLPYENYFMQELLPKLREEFPNISVISGFSMGAYAACYFGLQYPIFQVVGSFSGAISLIRMGVNRRIIYLFRYLYIPRFLFPQKDKQHFFEIFSSWGYKILEKDPYTLLKQIKNKKKTHFYFSVGREDYKNYLMLQQWNDVVLRAKKHHLSFQAQLCLKEGHTWDYVARDFANFLCYVNQHTTAQE</sequence>
<dbReference type="GeneID" id="75074808"/>
<dbReference type="eggNOG" id="COG0627">
    <property type="taxonomic scope" value="Bacteria"/>
</dbReference>
<dbReference type="InterPro" id="IPR000801">
    <property type="entry name" value="Esterase-like"/>
</dbReference>
<dbReference type="KEGG" id="fnf:BSQ88_01075"/>